<dbReference type="EMBL" id="JAAFGW010000083">
    <property type="protein sequence ID" value="NDP48122.1"/>
    <property type="molecule type" value="Genomic_DNA"/>
</dbReference>
<comment type="caution">
    <text evidence="4">The sequence shown here is derived from an EMBL/GenBank/DDBJ whole genome shotgun (WGS) entry which is preliminary data.</text>
</comment>
<evidence type="ECO:0000313" key="4">
    <source>
        <dbReference type="EMBL" id="NDP48122.1"/>
    </source>
</evidence>
<comment type="similarity">
    <text evidence="1">Belongs to the V-ATPase D subunit family.</text>
</comment>
<sequence>MKKRLSVPPTKSALLQVGRQARFLEQGRQMLEKKRDLLTRLVYERLAQYRTLREQTGAELAEAYHWLGIVHMRMGEQMLRQASVGLQPAVAIKVVARSSVGVEYPSVSAEALPLQPVGLMWTDVSFDEARLRLRDLTVTLARLGEAENALWRLLAASRKTQKRVNALKYNIIPRYQATVHYIRAALEEDERNTLFQIKVLRARQSV</sequence>
<dbReference type="Proteomes" id="UP000483432">
    <property type="component" value="Unassembled WGS sequence"/>
</dbReference>
<dbReference type="Pfam" id="PF01813">
    <property type="entry name" value="ATP-synt_D"/>
    <property type="match status" value="1"/>
</dbReference>
<evidence type="ECO:0000313" key="5">
    <source>
        <dbReference type="Proteomes" id="UP000483432"/>
    </source>
</evidence>
<reference evidence="4 5" key="1">
    <citation type="submission" date="2019-09" db="EMBL/GenBank/DDBJ databases">
        <title>H2 Metabolism Revealed by Metagenomic Analysis in Subglacial Sediment of East Antarctica.</title>
        <authorList>
            <person name="Yang Z."/>
            <person name="Zhang Y."/>
            <person name="Lv Y."/>
            <person name="Yan W."/>
            <person name="Xiao X."/>
            <person name="Sun B."/>
            <person name="Ma H."/>
        </authorList>
    </citation>
    <scope>NUCLEOTIDE SEQUENCE [LARGE SCALE GENOMIC DNA]</scope>
    <source>
        <strain evidence="4">Bin2_2</strain>
    </source>
</reference>
<proteinExistence type="inferred from homology"/>
<name>A0A7C9NR22_9PROT</name>
<dbReference type="GO" id="GO:0046961">
    <property type="term" value="F:proton-transporting ATPase activity, rotational mechanism"/>
    <property type="evidence" value="ECO:0007669"/>
    <property type="project" value="InterPro"/>
</dbReference>
<dbReference type="PANTHER" id="PTHR11671">
    <property type="entry name" value="V-TYPE ATP SYNTHASE SUBUNIT D"/>
    <property type="match status" value="1"/>
</dbReference>
<dbReference type="NCBIfam" id="TIGR00309">
    <property type="entry name" value="V_ATPase_subD"/>
    <property type="match status" value="1"/>
</dbReference>
<protein>
    <submittedName>
        <fullName evidence="4">V-type ATP synthase subunit D</fullName>
    </submittedName>
</protein>
<dbReference type="AlphaFoldDB" id="A0A7C9NR22"/>
<keyword evidence="3" id="KW-0406">Ion transport</keyword>
<evidence type="ECO:0000256" key="1">
    <source>
        <dbReference type="ARBA" id="ARBA00005850"/>
    </source>
</evidence>
<dbReference type="InterPro" id="IPR002699">
    <property type="entry name" value="V_ATPase_D"/>
</dbReference>
<evidence type="ECO:0000256" key="3">
    <source>
        <dbReference type="ARBA" id="ARBA00023065"/>
    </source>
</evidence>
<gene>
    <name evidence="4" type="ORF">GZ085_06965</name>
</gene>
<evidence type="ECO:0000256" key="2">
    <source>
        <dbReference type="ARBA" id="ARBA00022448"/>
    </source>
</evidence>
<keyword evidence="2" id="KW-0813">Transport</keyword>
<dbReference type="Gene3D" id="1.10.287.3240">
    <property type="match status" value="1"/>
</dbReference>
<organism evidence="4 5">
    <name type="scientific">Sulfuriferula multivorans</name>
    <dbReference type="NCBI Taxonomy" id="1559896"/>
    <lineage>
        <taxon>Bacteria</taxon>
        <taxon>Pseudomonadati</taxon>
        <taxon>Pseudomonadota</taxon>
        <taxon>Betaproteobacteria</taxon>
        <taxon>Nitrosomonadales</taxon>
        <taxon>Sulfuricellaceae</taxon>
        <taxon>Sulfuriferula</taxon>
    </lineage>
</organism>
<accession>A0A7C9NR22</accession>